<dbReference type="AlphaFoldDB" id="A0A6J5VYS9"/>
<evidence type="ECO:0000313" key="2">
    <source>
        <dbReference type="Proteomes" id="UP000507245"/>
    </source>
</evidence>
<gene>
    <name evidence="1" type="ORF">ORAREDHAP_LOCUS1183</name>
</gene>
<organism evidence="1 2">
    <name type="scientific">Prunus armeniaca</name>
    <name type="common">Apricot</name>
    <name type="synonym">Armeniaca vulgaris</name>
    <dbReference type="NCBI Taxonomy" id="36596"/>
    <lineage>
        <taxon>Eukaryota</taxon>
        <taxon>Viridiplantae</taxon>
        <taxon>Streptophyta</taxon>
        <taxon>Embryophyta</taxon>
        <taxon>Tracheophyta</taxon>
        <taxon>Spermatophyta</taxon>
        <taxon>Magnoliopsida</taxon>
        <taxon>eudicotyledons</taxon>
        <taxon>Gunneridae</taxon>
        <taxon>Pentapetalae</taxon>
        <taxon>rosids</taxon>
        <taxon>fabids</taxon>
        <taxon>Rosales</taxon>
        <taxon>Rosaceae</taxon>
        <taxon>Amygdaloideae</taxon>
        <taxon>Amygdaleae</taxon>
        <taxon>Prunus</taxon>
    </lineage>
</organism>
<reference evidence="2" key="1">
    <citation type="journal article" date="2020" name="Genome Biol.">
        <title>Gamete binning: chromosome-level and haplotype-resolved genome assembly enabled by high-throughput single-cell sequencing of gamete genomes.</title>
        <authorList>
            <person name="Campoy J.A."/>
            <person name="Sun H."/>
            <person name="Goel M."/>
            <person name="Jiao W.-B."/>
            <person name="Folz-Donahue K."/>
            <person name="Wang N."/>
            <person name="Rubio M."/>
            <person name="Liu C."/>
            <person name="Kukat C."/>
            <person name="Ruiz D."/>
            <person name="Huettel B."/>
            <person name="Schneeberger K."/>
        </authorList>
    </citation>
    <scope>NUCLEOTIDE SEQUENCE [LARGE SCALE GENOMIC DNA]</scope>
    <source>
        <strain evidence="2">cv. Rojo Pasion</strain>
    </source>
</reference>
<evidence type="ECO:0000313" key="1">
    <source>
        <dbReference type="EMBL" id="CAB4292684.1"/>
    </source>
</evidence>
<accession>A0A6J5VYS9</accession>
<sequence>MPLNLMSEPSQISKDYGGDQLYDQDYYFVSYLQRNGLSIQLKLAAIVVGAKPKLTKMIK</sequence>
<name>A0A6J5VYS9_PRUAR</name>
<protein>
    <submittedName>
        <fullName evidence="1">Uncharacterized protein</fullName>
    </submittedName>
</protein>
<keyword evidence="2" id="KW-1185">Reference proteome</keyword>
<proteinExistence type="predicted"/>
<dbReference type="Proteomes" id="UP000507245">
    <property type="component" value="Unassembled WGS sequence"/>
</dbReference>
<dbReference type="EMBL" id="CAEKKB010000001">
    <property type="protein sequence ID" value="CAB4292684.1"/>
    <property type="molecule type" value="Genomic_DNA"/>
</dbReference>